<organism evidence="2 3">
    <name type="scientific">Marinospirillum alkaliphilum DSM 21637</name>
    <dbReference type="NCBI Taxonomy" id="1122209"/>
    <lineage>
        <taxon>Bacteria</taxon>
        <taxon>Pseudomonadati</taxon>
        <taxon>Pseudomonadota</taxon>
        <taxon>Gammaproteobacteria</taxon>
        <taxon>Oceanospirillales</taxon>
        <taxon>Oceanospirillaceae</taxon>
        <taxon>Marinospirillum</taxon>
    </lineage>
</organism>
<dbReference type="Proteomes" id="UP000182350">
    <property type="component" value="Unassembled WGS sequence"/>
</dbReference>
<dbReference type="InterPro" id="IPR045584">
    <property type="entry name" value="Pilin-like"/>
</dbReference>
<protein>
    <submittedName>
        <fullName evidence="2">Prepilin-type N-terminal cleavage/methylation domain-containing protein</fullName>
    </submittedName>
</protein>
<dbReference type="NCBIfam" id="TIGR02532">
    <property type="entry name" value="IV_pilin_GFxxxE"/>
    <property type="match status" value="1"/>
</dbReference>
<sequence length="165" mass="17589">MKQQQGGINLLELLLALAILAILLGVAVPAATRQFEAHHQTAELNRLLAVIHHGRQLASLRGESLLLCPSHRGQSCQSSAAATGNLLLITESGEPLAFFNGQGHGISFPAHEVVLRPLPRRGTGATLLPCTGFRQQAPRAITLSATGRTRINDTPPTSLINRCND</sequence>
<evidence type="ECO:0000313" key="2">
    <source>
        <dbReference type="EMBL" id="SFX55017.1"/>
    </source>
</evidence>
<dbReference type="SUPFAM" id="SSF54523">
    <property type="entry name" value="Pili subunits"/>
    <property type="match status" value="1"/>
</dbReference>
<keyword evidence="3" id="KW-1185">Reference proteome</keyword>
<dbReference type="AlphaFoldDB" id="A0A1K1XZ12"/>
<gene>
    <name evidence="2" type="ORF">SAMN02745752_02041</name>
</gene>
<proteinExistence type="predicted"/>
<name>A0A1K1XZ12_9GAMM</name>
<dbReference type="InterPro" id="IPR012902">
    <property type="entry name" value="N_methyl_site"/>
</dbReference>
<dbReference type="EMBL" id="FPJW01000007">
    <property type="protein sequence ID" value="SFX55017.1"/>
    <property type="molecule type" value="Genomic_DNA"/>
</dbReference>
<feature type="region of interest" description="Disordered" evidence="1">
    <location>
        <begin position="146"/>
        <end position="165"/>
    </location>
</feature>
<evidence type="ECO:0000313" key="3">
    <source>
        <dbReference type="Proteomes" id="UP000182350"/>
    </source>
</evidence>
<dbReference type="RefSeq" id="WP_072326359.1">
    <property type="nucleotide sequence ID" value="NZ_FPJW01000007.1"/>
</dbReference>
<reference evidence="2 3" key="1">
    <citation type="submission" date="2016-11" db="EMBL/GenBank/DDBJ databases">
        <authorList>
            <person name="Jaros S."/>
            <person name="Januszkiewicz K."/>
            <person name="Wedrychowicz H."/>
        </authorList>
    </citation>
    <scope>NUCLEOTIDE SEQUENCE [LARGE SCALE GENOMIC DNA]</scope>
    <source>
        <strain evidence="2 3">DSM 21637</strain>
    </source>
</reference>
<accession>A0A1K1XZ12</accession>
<evidence type="ECO:0000256" key="1">
    <source>
        <dbReference type="SAM" id="MobiDB-lite"/>
    </source>
</evidence>
<dbReference type="STRING" id="1122209.SAMN02745752_02041"/>